<dbReference type="Proteomes" id="UP000778970">
    <property type="component" value="Unassembled WGS sequence"/>
</dbReference>
<protein>
    <submittedName>
        <fullName evidence="2">Uncharacterized protein</fullName>
    </submittedName>
</protein>
<sequence>MANDPQKTRDPAIVPNDERPHDLSQEEWAAIQEARADLAAGRHYTQEEIEAWIRERQAARHRHND</sequence>
<proteinExistence type="predicted"/>
<dbReference type="EMBL" id="NRRE01000020">
    <property type="protein sequence ID" value="MBK1697026.1"/>
    <property type="molecule type" value="Genomic_DNA"/>
</dbReference>
<reference evidence="2" key="1">
    <citation type="submission" date="2017-08" db="EMBL/GenBank/DDBJ databases">
        <authorList>
            <person name="Imhoff J.F."/>
            <person name="Rahn T."/>
            <person name="Kuenzel S."/>
            <person name="Neulinger S.C."/>
        </authorList>
    </citation>
    <scope>NUCLEOTIDE SEQUENCE</scope>
    <source>
        <strain evidence="2">DSM 9154</strain>
    </source>
</reference>
<organism evidence="2 3">
    <name type="scientific">Rhodovibrio salinarum</name>
    <dbReference type="NCBI Taxonomy" id="1087"/>
    <lineage>
        <taxon>Bacteria</taxon>
        <taxon>Pseudomonadati</taxon>
        <taxon>Pseudomonadota</taxon>
        <taxon>Alphaproteobacteria</taxon>
        <taxon>Rhodospirillales</taxon>
        <taxon>Rhodovibrionaceae</taxon>
        <taxon>Rhodovibrio</taxon>
    </lineage>
</organism>
<keyword evidence="3" id="KW-1185">Reference proteome</keyword>
<reference evidence="2" key="2">
    <citation type="journal article" date="2020" name="Microorganisms">
        <title>Osmotic Adaptation and Compatible Solute Biosynthesis of Phototrophic Bacteria as Revealed from Genome Analyses.</title>
        <authorList>
            <person name="Imhoff J.F."/>
            <person name="Rahn T."/>
            <person name="Kunzel S."/>
            <person name="Keller A."/>
            <person name="Neulinger S.C."/>
        </authorList>
    </citation>
    <scope>NUCLEOTIDE SEQUENCE</scope>
    <source>
        <strain evidence="2">DSM 9154</strain>
    </source>
</reference>
<feature type="region of interest" description="Disordered" evidence="1">
    <location>
        <begin position="1"/>
        <end position="24"/>
    </location>
</feature>
<dbReference type="AlphaFoldDB" id="A0A934QHD3"/>
<accession>A0A934QHD3</accession>
<name>A0A934QHD3_9PROT</name>
<dbReference type="RefSeq" id="WP_027287451.1">
    <property type="nucleotide sequence ID" value="NZ_NRRE01000020.1"/>
</dbReference>
<evidence type="ECO:0000313" key="2">
    <source>
        <dbReference type="EMBL" id="MBK1697026.1"/>
    </source>
</evidence>
<evidence type="ECO:0000256" key="1">
    <source>
        <dbReference type="SAM" id="MobiDB-lite"/>
    </source>
</evidence>
<comment type="caution">
    <text evidence="2">The sequence shown here is derived from an EMBL/GenBank/DDBJ whole genome shotgun (WGS) entry which is preliminary data.</text>
</comment>
<evidence type="ECO:0000313" key="3">
    <source>
        <dbReference type="Proteomes" id="UP000778970"/>
    </source>
</evidence>
<gene>
    <name evidence="2" type="ORF">CKO21_07175</name>
</gene>